<dbReference type="CDD" id="cd01335">
    <property type="entry name" value="Radical_SAM"/>
    <property type="match status" value="1"/>
</dbReference>
<dbReference type="InterPro" id="IPR013785">
    <property type="entry name" value="Aldolase_TIM"/>
</dbReference>
<dbReference type="SFLD" id="SFLDS00029">
    <property type="entry name" value="Radical_SAM"/>
    <property type="match status" value="1"/>
</dbReference>
<dbReference type="GO" id="GO:0046872">
    <property type="term" value="F:metal ion binding"/>
    <property type="evidence" value="ECO:0007669"/>
    <property type="project" value="UniProtKB-KW"/>
</dbReference>
<proteinExistence type="predicted"/>
<dbReference type="PANTHER" id="PTHR11228:SF7">
    <property type="entry name" value="PQQA PEPTIDE CYCLASE"/>
    <property type="match status" value="1"/>
</dbReference>
<dbReference type="HOGENOM" id="CLU_610803_0_0_9"/>
<keyword evidence="7" id="KW-0411">Iron-sulfur</keyword>
<keyword evidence="2" id="KW-0004">4Fe-4S</keyword>
<evidence type="ECO:0000256" key="4">
    <source>
        <dbReference type="ARBA" id="ARBA00022723"/>
    </source>
</evidence>
<dbReference type="InterPro" id="IPR036034">
    <property type="entry name" value="PDZ_sf"/>
</dbReference>
<dbReference type="Pfam" id="PF17820">
    <property type="entry name" value="PDZ_6"/>
    <property type="match status" value="1"/>
</dbReference>
<dbReference type="STRING" id="370438.PTH_2654"/>
<dbReference type="Gene3D" id="3.20.20.70">
    <property type="entry name" value="Aldolase class I"/>
    <property type="match status" value="1"/>
</dbReference>
<dbReference type="GO" id="GO:0016491">
    <property type="term" value="F:oxidoreductase activity"/>
    <property type="evidence" value="ECO:0007669"/>
    <property type="project" value="UniProtKB-KW"/>
</dbReference>
<dbReference type="PANTHER" id="PTHR11228">
    <property type="entry name" value="RADICAL SAM DOMAIN PROTEIN"/>
    <property type="match status" value="1"/>
</dbReference>
<dbReference type="eggNOG" id="COG0750">
    <property type="taxonomic scope" value="Bacteria"/>
</dbReference>
<dbReference type="AlphaFoldDB" id="A5CYV3"/>
<keyword evidence="10" id="KW-1185">Reference proteome</keyword>
<keyword evidence="4" id="KW-0479">Metal-binding</keyword>
<keyword evidence="3" id="KW-0949">S-adenosyl-L-methionine</keyword>
<dbReference type="PROSITE" id="PS51918">
    <property type="entry name" value="RADICAL_SAM"/>
    <property type="match status" value="1"/>
</dbReference>
<evidence type="ECO:0000256" key="5">
    <source>
        <dbReference type="ARBA" id="ARBA00023002"/>
    </source>
</evidence>
<gene>
    <name evidence="9" type="ordered locus">PTH_2654</name>
</gene>
<dbReference type="InterPro" id="IPR007197">
    <property type="entry name" value="rSAM"/>
</dbReference>
<organism evidence="9 10">
    <name type="scientific">Pelotomaculum thermopropionicum (strain DSM 13744 / JCM 10971 / SI)</name>
    <dbReference type="NCBI Taxonomy" id="370438"/>
    <lineage>
        <taxon>Bacteria</taxon>
        <taxon>Bacillati</taxon>
        <taxon>Bacillota</taxon>
        <taxon>Clostridia</taxon>
        <taxon>Eubacteriales</taxon>
        <taxon>Desulfotomaculaceae</taxon>
        <taxon>Pelotomaculum</taxon>
    </lineage>
</organism>
<keyword evidence="6" id="KW-0408">Iron</keyword>
<evidence type="ECO:0000313" key="9">
    <source>
        <dbReference type="EMBL" id="BAF60835.1"/>
    </source>
</evidence>
<evidence type="ECO:0000256" key="1">
    <source>
        <dbReference type="ARBA" id="ARBA00001966"/>
    </source>
</evidence>
<evidence type="ECO:0000256" key="7">
    <source>
        <dbReference type="ARBA" id="ARBA00023014"/>
    </source>
</evidence>
<dbReference type="GO" id="GO:0051539">
    <property type="term" value="F:4 iron, 4 sulfur cluster binding"/>
    <property type="evidence" value="ECO:0007669"/>
    <property type="project" value="UniProtKB-KW"/>
</dbReference>
<evidence type="ECO:0000259" key="8">
    <source>
        <dbReference type="PROSITE" id="PS51918"/>
    </source>
</evidence>
<dbReference type="InterPro" id="IPR058240">
    <property type="entry name" value="rSAM_sf"/>
</dbReference>
<dbReference type="Gene3D" id="2.30.42.10">
    <property type="match status" value="1"/>
</dbReference>
<dbReference type="SMART" id="SM00228">
    <property type="entry name" value="PDZ"/>
    <property type="match status" value="1"/>
</dbReference>
<dbReference type="InterPro" id="IPR001478">
    <property type="entry name" value="PDZ"/>
</dbReference>
<evidence type="ECO:0000256" key="2">
    <source>
        <dbReference type="ARBA" id="ARBA00022485"/>
    </source>
</evidence>
<comment type="cofactor">
    <cofactor evidence="1">
        <name>[4Fe-4S] cluster</name>
        <dbReference type="ChEBI" id="CHEBI:49883"/>
    </cofactor>
</comment>
<sequence>MGEFNGGNNGISEESIILSTAARDNILPLTSSCNVRCLFCSHRQNPPGVKVYRMAPRSLAEVGQTIAFLDPERPVIIGESATRIIEGEPFTHPAVDEVLRLVRAALPRTAVQITTNGSLLDERRAWLLGDLGNAAVCLSLNSASELGRALLMGDANPGAAIKSPVLLKKYGVPFHGSVVAMPHLVGWDDLKKTVSYLCECGAQTVRVFLPGYTALAPPALRFGQPLWEQLGEFVLRLREETEIPVTCEPPLIAGLEPEVAGVIAASPAAGAGIRRGDVIEAVNGVPAMTRVHAFKMVLEAGSPEITANRGGERLIFKLWKEPGQRSGLVMEYDLDPRLIEEMGRAARQHGAAKVLVFTSELAVSAIKAGLQRFWKENAEVEAVAVKNSFFGGSIKAAGLLTLFDFEAGMEKYLAAKPGERPCLVLLPGLAFDERGRDLTGRSFLELNEKFDTAFETLC</sequence>
<dbReference type="eggNOG" id="COG0535">
    <property type="taxonomic scope" value="Bacteria"/>
</dbReference>
<dbReference type="InterPro" id="IPR050377">
    <property type="entry name" value="Radical_SAM_PqqE_MftC-like"/>
</dbReference>
<keyword evidence="5" id="KW-0560">Oxidoreductase</keyword>
<dbReference type="SUPFAM" id="SSF102114">
    <property type="entry name" value="Radical SAM enzymes"/>
    <property type="match status" value="1"/>
</dbReference>
<dbReference type="PROSITE" id="PS01305">
    <property type="entry name" value="MOAA_NIFB_PQQE"/>
    <property type="match status" value="1"/>
</dbReference>
<evidence type="ECO:0000256" key="3">
    <source>
        <dbReference type="ARBA" id="ARBA00022691"/>
    </source>
</evidence>
<protein>
    <recommendedName>
        <fullName evidence="8">Radical SAM core domain-containing protein</fullName>
    </recommendedName>
</protein>
<evidence type="ECO:0000313" key="10">
    <source>
        <dbReference type="Proteomes" id="UP000006556"/>
    </source>
</evidence>
<dbReference type="Pfam" id="PF04055">
    <property type="entry name" value="Radical_SAM"/>
    <property type="match status" value="1"/>
</dbReference>
<dbReference type="InterPro" id="IPR041489">
    <property type="entry name" value="PDZ_6"/>
</dbReference>
<dbReference type="Proteomes" id="UP000006556">
    <property type="component" value="Chromosome"/>
</dbReference>
<dbReference type="SUPFAM" id="SSF50156">
    <property type="entry name" value="PDZ domain-like"/>
    <property type="match status" value="1"/>
</dbReference>
<dbReference type="InterPro" id="IPR000385">
    <property type="entry name" value="MoaA_NifB_PqqE_Fe-S-bd_CS"/>
</dbReference>
<feature type="domain" description="Radical SAM core" evidence="8">
    <location>
        <begin position="19"/>
        <end position="256"/>
    </location>
</feature>
<evidence type="ECO:0000256" key="6">
    <source>
        <dbReference type="ARBA" id="ARBA00023004"/>
    </source>
</evidence>
<accession>A5CYV3</accession>
<dbReference type="KEGG" id="pth:PTH_2654"/>
<name>A5CYV3_PELTS</name>
<dbReference type="Pfam" id="PF04459">
    <property type="entry name" value="DUF512"/>
    <property type="match status" value="1"/>
</dbReference>
<reference evidence="10" key="1">
    <citation type="journal article" date="2008" name="Genome Res.">
        <title>The genome of Pelotomaculum thermopropionicum reveals niche-associated evolution in anaerobic microbiota.</title>
        <authorList>
            <person name="Kosaka T."/>
            <person name="Kato S."/>
            <person name="Shimoyama T."/>
            <person name="Ishii S."/>
            <person name="Abe T."/>
            <person name="Watanabe K."/>
        </authorList>
    </citation>
    <scope>NUCLEOTIDE SEQUENCE [LARGE SCALE GENOMIC DNA]</scope>
    <source>
        <strain evidence="10">DSM 13744 / JCM 10971 / SI</strain>
    </source>
</reference>
<dbReference type="EMBL" id="AP009389">
    <property type="protein sequence ID" value="BAF60835.1"/>
    <property type="molecule type" value="Genomic_DNA"/>
</dbReference>
<dbReference type="InterPro" id="IPR007549">
    <property type="entry name" value="DUF512"/>
</dbReference>